<dbReference type="NCBIfam" id="TIGR00663">
    <property type="entry name" value="dnan"/>
    <property type="match status" value="1"/>
</dbReference>
<dbReference type="GO" id="GO:0006271">
    <property type="term" value="P:DNA strand elongation involved in DNA replication"/>
    <property type="evidence" value="ECO:0007669"/>
    <property type="project" value="TreeGrafter"/>
</dbReference>
<feature type="domain" description="DNA polymerase III beta sliding clamp C-terminal" evidence="13">
    <location>
        <begin position="256"/>
        <end position="377"/>
    </location>
</feature>
<keyword evidence="5 10" id="KW-0808">Transferase</keyword>
<proteinExistence type="inferred from homology"/>
<dbReference type="InterPro" id="IPR046938">
    <property type="entry name" value="DNA_clamp_sf"/>
</dbReference>
<name>A0A369T553_9PROT</name>
<dbReference type="AlphaFoldDB" id="A0A369T553"/>
<evidence type="ECO:0000259" key="12">
    <source>
        <dbReference type="Pfam" id="PF02767"/>
    </source>
</evidence>
<keyword evidence="8 10" id="KW-0239">DNA-directed DNA polymerase</keyword>
<evidence type="ECO:0000256" key="9">
    <source>
        <dbReference type="ARBA" id="ARBA00023125"/>
    </source>
</evidence>
<evidence type="ECO:0000256" key="1">
    <source>
        <dbReference type="ARBA" id="ARBA00004496"/>
    </source>
</evidence>
<dbReference type="Pfam" id="PF02768">
    <property type="entry name" value="DNA_pol3_beta_3"/>
    <property type="match status" value="1"/>
</dbReference>
<evidence type="ECO:0000259" key="11">
    <source>
        <dbReference type="Pfam" id="PF00712"/>
    </source>
</evidence>
<dbReference type="PANTHER" id="PTHR30478">
    <property type="entry name" value="DNA POLYMERASE III SUBUNIT BETA"/>
    <property type="match status" value="1"/>
</dbReference>
<evidence type="ECO:0000313" key="15">
    <source>
        <dbReference type="Proteomes" id="UP000253941"/>
    </source>
</evidence>
<dbReference type="InterPro" id="IPR022635">
    <property type="entry name" value="DNA_polIII_beta_C"/>
</dbReference>
<dbReference type="GO" id="GO:0008408">
    <property type="term" value="F:3'-5' exonuclease activity"/>
    <property type="evidence" value="ECO:0007669"/>
    <property type="project" value="InterPro"/>
</dbReference>
<protein>
    <recommendedName>
        <fullName evidence="3 10">Beta sliding clamp</fullName>
    </recommendedName>
</protein>
<dbReference type="Pfam" id="PF02767">
    <property type="entry name" value="DNA_pol3_beta_2"/>
    <property type="match status" value="1"/>
</dbReference>
<keyword evidence="7 10" id="KW-0235">DNA replication</keyword>
<evidence type="ECO:0000256" key="5">
    <source>
        <dbReference type="ARBA" id="ARBA00022679"/>
    </source>
</evidence>
<dbReference type="CDD" id="cd00140">
    <property type="entry name" value="beta_clamp"/>
    <property type="match status" value="1"/>
</dbReference>
<dbReference type="Proteomes" id="UP000253941">
    <property type="component" value="Unassembled WGS sequence"/>
</dbReference>
<dbReference type="GO" id="GO:0005737">
    <property type="term" value="C:cytoplasm"/>
    <property type="evidence" value="ECO:0007669"/>
    <property type="project" value="UniProtKB-SubCell"/>
</dbReference>
<dbReference type="InterPro" id="IPR022634">
    <property type="entry name" value="DNA_polIII_beta_N"/>
</dbReference>
<evidence type="ECO:0000256" key="2">
    <source>
        <dbReference type="ARBA" id="ARBA00010752"/>
    </source>
</evidence>
<keyword evidence="6 10" id="KW-0548">Nucleotidyltransferase</keyword>
<comment type="similarity">
    <text evidence="2 10">Belongs to the beta sliding clamp family.</text>
</comment>
<keyword evidence="4 10" id="KW-0963">Cytoplasm</keyword>
<dbReference type="EMBL" id="QPMH01000026">
    <property type="protein sequence ID" value="RDD60463.1"/>
    <property type="molecule type" value="Genomic_DNA"/>
</dbReference>
<dbReference type="PIRSF" id="PIRSF000804">
    <property type="entry name" value="DNA_pol_III_b"/>
    <property type="match status" value="1"/>
</dbReference>
<evidence type="ECO:0000256" key="6">
    <source>
        <dbReference type="ARBA" id="ARBA00022695"/>
    </source>
</evidence>
<dbReference type="InterPro" id="IPR022637">
    <property type="entry name" value="DNA_polIII_beta_cen"/>
</dbReference>
<dbReference type="Gene3D" id="3.10.150.10">
    <property type="entry name" value="DNA Polymerase III, subunit A, domain 2"/>
    <property type="match status" value="1"/>
</dbReference>
<reference evidence="14 15" key="1">
    <citation type="submission" date="2018-07" db="EMBL/GenBank/DDBJ databases">
        <title>Venubactetium sediminum gen. nov., sp. nov., isolated from a marine solar saltern.</title>
        <authorList>
            <person name="Wang S."/>
        </authorList>
    </citation>
    <scope>NUCLEOTIDE SEQUENCE [LARGE SCALE GENOMIC DNA]</scope>
    <source>
        <strain evidence="14 15">WD2A32</strain>
    </source>
</reference>
<feature type="domain" description="DNA polymerase III beta sliding clamp central" evidence="12">
    <location>
        <begin position="143"/>
        <end position="253"/>
    </location>
</feature>
<feature type="domain" description="DNA polymerase III beta sliding clamp N-terminal" evidence="11">
    <location>
        <begin position="8"/>
        <end position="125"/>
    </location>
</feature>
<organism evidence="14 15">
    <name type="scientific">Ferruginivarius sediminum</name>
    <dbReference type="NCBI Taxonomy" id="2661937"/>
    <lineage>
        <taxon>Bacteria</taxon>
        <taxon>Pseudomonadati</taxon>
        <taxon>Pseudomonadota</taxon>
        <taxon>Alphaproteobacteria</taxon>
        <taxon>Rhodospirillales</taxon>
        <taxon>Rhodospirillaceae</taxon>
        <taxon>Ferruginivarius</taxon>
    </lineage>
</organism>
<dbReference type="SUPFAM" id="SSF55979">
    <property type="entry name" value="DNA clamp"/>
    <property type="match status" value="3"/>
</dbReference>
<dbReference type="GO" id="GO:0003677">
    <property type="term" value="F:DNA binding"/>
    <property type="evidence" value="ECO:0007669"/>
    <property type="project" value="UniProtKB-UniRule"/>
</dbReference>
<dbReference type="PANTHER" id="PTHR30478:SF0">
    <property type="entry name" value="BETA SLIDING CLAMP"/>
    <property type="match status" value="1"/>
</dbReference>
<comment type="subcellular location">
    <subcellularLocation>
        <location evidence="1 10">Cytoplasm</location>
    </subcellularLocation>
</comment>
<comment type="subunit">
    <text evidence="10">Forms a ring-shaped head-to-tail homodimer around DNA.</text>
</comment>
<dbReference type="InterPro" id="IPR001001">
    <property type="entry name" value="DNA_polIII_beta"/>
</dbReference>
<evidence type="ECO:0000256" key="3">
    <source>
        <dbReference type="ARBA" id="ARBA00021035"/>
    </source>
</evidence>
<dbReference type="GO" id="GO:0009360">
    <property type="term" value="C:DNA polymerase III complex"/>
    <property type="evidence" value="ECO:0007669"/>
    <property type="project" value="InterPro"/>
</dbReference>
<comment type="caution">
    <text evidence="14">The sequence shown here is derived from an EMBL/GenBank/DDBJ whole genome shotgun (WGS) entry which is preliminary data.</text>
</comment>
<dbReference type="Gene3D" id="3.70.10.10">
    <property type="match status" value="1"/>
</dbReference>
<evidence type="ECO:0000256" key="4">
    <source>
        <dbReference type="ARBA" id="ARBA00022490"/>
    </source>
</evidence>
<evidence type="ECO:0000256" key="10">
    <source>
        <dbReference type="PIRNR" id="PIRNR000804"/>
    </source>
</evidence>
<keyword evidence="9" id="KW-0238">DNA-binding</keyword>
<sequence length="387" mass="42312">MGRPELTMKLTIERKALHEGLRKAQQVAERRGSIPILACARLQASTDGRLQVAATNMDQHLKTSLPAEVEAPGDVCVNLDRLATFAAGAPDGSQIAVRQGKDNLNLNAGSARARIATLPSDQFPSWQDSKAKWRAGLRAGDLLTALGRTRWAESTEETRYYLNGVYIHRHDEATLRFVATDGHRVHIAHATPDGDMEWPDQNAAILPRFAVGILPKLLAEDGAVEVTGNESRLRFAQDSVTFDTRLVEGSFPDYPRVIPAQPNTTVGVGRRELLAAVERVRPMADRKDNSVSLRFIFGRIQLAAQANDDPPSIIADAVEADVPDQPPPDISFNGGYLRQALEALEGERVTIGLTDSASPAIWRGNADTHDLCVVMPRRDAFPELPED</sequence>
<evidence type="ECO:0000313" key="14">
    <source>
        <dbReference type="EMBL" id="RDD60463.1"/>
    </source>
</evidence>
<dbReference type="SMART" id="SM00480">
    <property type="entry name" value="POL3Bc"/>
    <property type="match status" value="1"/>
</dbReference>
<evidence type="ECO:0000256" key="8">
    <source>
        <dbReference type="ARBA" id="ARBA00022932"/>
    </source>
</evidence>
<evidence type="ECO:0000259" key="13">
    <source>
        <dbReference type="Pfam" id="PF02768"/>
    </source>
</evidence>
<keyword evidence="15" id="KW-1185">Reference proteome</keyword>
<dbReference type="Pfam" id="PF00712">
    <property type="entry name" value="DNA_pol3_beta"/>
    <property type="match status" value="1"/>
</dbReference>
<dbReference type="GO" id="GO:0003887">
    <property type="term" value="F:DNA-directed DNA polymerase activity"/>
    <property type="evidence" value="ECO:0007669"/>
    <property type="project" value="UniProtKB-UniRule"/>
</dbReference>
<gene>
    <name evidence="14" type="primary">dnaN</name>
    <name evidence="14" type="ORF">DRB17_17845</name>
</gene>
<comment type="function">
    <text evidence="10">Confers DNA tethering and processivity to DNA polymerases and other proteins. Acts as a clamp, forming a ring around DNA (a reaction catalyzed by the clamp-loading complex) which diffuses in an ATP-independent manner freely and bidirectionally along dsDNA. Initially characterized for its ability to contact the catalytic subunit of DNA polymerase III (Pol III), a complex, multichain enzyme responsible for most of the replicative synthesis in bacteria; Pol III exhibits 3'-5' exonuclease proofreading activity. The beta chain is required for initiation of replication as well as for processivity of DNA replication.</text>
</comment>
<accession>A0A369T553</accession>
<evidence type="ECO:0000256" key="7">
    <source>
        <dbReference type="ARBA" id="ARBA00022705"/>
    </source>
</evidence>